<keyword evidence="3" id="KW-1185">Reference proteome</keyword>
<reference evidence="2 3" key="1">
    <citation type="submission" date="2020-09" db="EMBL/GenBank/DDBJ databases">
        <authorList>
            <person name="Zhang R."/>
            <person name="Garcia K."/>
            <person name="Ogata H."/>
        </authorList>
    </citation>
    <scope>NUCLEOTIDE SEQUENCE [LARGE SCALE GENOMIC DNA]</scope>
    <source>
        <strain evidence="3">stheno</strain>
    </source>
</reference>
<protein>
    <recommendedName>
        <fullName evidence="1">4Fe-4S ferredoxin-type domain-containing protein</fullName>
    </recommendedName>
</protein>
<evidence type="ECO:0000259" key="1">
    <source>
        <dbReference type="PROSITE" id="PS51379"/>
    </source>
</evidence>
<name>A0A7S7YED3_9VIRU</name>
<dbReference type="Proteomes" id="UP001162098">
    <property type="component" value="Segment"/>
</dbReference>
<dbReference type="PROSITE" id="PS51379">
    <property type="entry name" value="4FE4S_FER_2"/>
    <property type="match status" value="1"/>
</dbReference>
<proteinExistence type="predicted"/>
<sequence length="81" mass="8732">MDNEKDPLGTGGEFKACPNCASEDDGNCGCWDTCEVCGREMRDETECVRCRCCGVVACVDDAHDVFGDDVDGGLCLACKRR</sequence>
<dbReference type="InterPro" id="IPR017896">
    <property type="entry name" value="4Fe4S_Fe-S-bd"/>
</dbReference>
<dbReference type="KEGG" id="vg:80543432"/>
<evidence type="ECO:0000313" key="2">
    <source>
        <dbReference type="EMBL" id="QPB44236.1"/>
    </source>
</evidence>
<feature type="domain" description="4Fe-4S ferredoxin-type" evidence="1">
    <location>
        <begin position="38"/>
        <end position="68"/>
    </location>
</feature>
<organism evidence="2 3">
    <name type="scientific">Medusavirus stheno T3</name>
    <dbReference type="NCBI Taxonomy" id="3069717"/>
    <lineage>
        <taxon>Viruses</taxon>
        <taxon>Varidnaviria</taxon>
        <taxon>Bamfordvirae</taxon>
        <taxon>Nucleocytoviricota</taxon>
        <taxon>Megaviricetes</taxon>
        <taxon>Mamonoviridae</taxon>
        <taxon>Medusavirus</taxon>
        <taxon>Medusavirus sthenus</taxon>
    </lineage>
</organism>
<evidence type="ECO:0000313" key="3">
    <source>
        <dbReference type="Proteomes" id="UP001162098"/>
    </source>
</evidence>
<dbReference type="EMBL" id="MW018138">
    <property type="protein sequence ID" value="QPB44236.1"/>
    <property type="molecule type" value="Genomic_DNA"/>
</dbReference>
<accession>A0A7S7YED3</accession>